<proteinExistence type="predicted"/>
<keyword evidence="2" id="KW-1185">Reference proteome</keyword>
<accession>A0A8H5MD45</accession>
<gene>
    <name evidence="1" type="ORF">D9757_004359</name>
</gene>
<dbReference type="OrthoDB" id="3158032at2759"/>
<sequence length="629" mass="70247">MAISGYPPPMDQACVEHLSITRSSRLLRQVRIRCSALVATSKRTALPSVPITATYSRKTFAQPALPPLCILPSPDNSFTRLDAANSELSRKIYAVRDIFRDIVEKTATRRARSGATQMPSLTSLCSFLIGSHADPDIDEQVTRSEEEQSVDIVEALYSEIPAVYRGLTFVSHATNIIINECPSSPTLLKLLLDVALDNNLHYHSRILLRNLLLIAVSPSTSTRPPPICHSAHSNFLTDLLSGWEQRGCQASTFFKIFNEVMANVGSFDAWICKATTKLVQKDPLQLASASSLVVYLSNSKLHVPSRQFSISQMTSASPTGIVRRSLRIWINCTLHCLLLSMRVIDSWSVAEFLQTCQECWVYLGTTDNATTAYSQDPIPAIISLTTLLLSDGRRHDVKPCLQVLGKQFSPIATIFSPLISATLAFSDHLPKCKKRIEVYASALREHGFLQLEALVWASALREMENESSVRRYDKSAVYEYRNTLIELVEEAEKRCYGSQEVAKDAPGIGEPRGWEWDEAFDCWTLTGETQSSLRRKRPYRDKSCSNIGIKSLNQSQKRRRVMGRTSSFTSLLLSSALSNRVVLHRENEQGESSDEERTEDLIVDRNMAHPSSDDCLDLFAYPSSSPARS</sequence>
<organism evidence="1 2">
    <name type="scientific">Collybiopsis confluens</name>
    <dbReference type="NCBI Taxonomy" id="2823264"/>
    <lineage>
        <taxon>Eukaryota</taxon>
        <taxon>Fungi</taxon>
        <taxon>Dikarya</taxon>
        <taxon>Basidiomycota</taxon>
        <taxon>Agaricomycotina</taxon>
        <taxon>Agaricomycetes</taxon>
        <taxon>Agaricomycetidae</taxon>
        <taxon>Agaricales</taxon>
        <taxon>Marasmiineae</taxon>
        <taxon>Omphalotaceae</taxon>
        <taxon>Collybiopsis</taxon>
    </lineage>
</organism>
<name>A0A8H5MD45_9AGAR</name>
<dbReference type="AlphaFoldDB" id="A0A8H5MD45"/>
<evidence type="ECO:0000313" key="2">
    <source>
        <dbReference type="Proteomes" id="UP000518752"/>
    </source>
</evidence>
<comment type="caution">
    <text evidence="1">The sequence shown here is derived from an EMBL/GenBank/DDBJ whole genome shotgun (WGS) entry which is preliminary data.</text>
</comment>
<dbReference type="EMBL" id="JAACJN010000022">
    <property type="protein sequence ID" value="KAF5389499.1"/>
    <property type="molecule type" value="Genomic_DNA"/>
</dbReference>
<dbReference type="Proteomes" id="UP000518752">
    <property type="component" value="Unassembled WGS sequence"/>
</dbReference>
<reference evidence="1 2" key="1">
    <citation type="journal article" date="2020" name="ISME J.">
        <title>Uncovering the hidden diversity of litter-decomposition mechanisms in mushroom-forming fungi.</title>
        <authorList>
            <person name="Floudas D."/>
            <person name="Bentzer J."/>
            <person name="Ahren D."/>
            <person name="Johansson T."/>
            <person name="Persson P."/>
            <person name="Tunlid A."/>
        </authorList>
    </citation>
    <scope>NUCLEOTIDE SEQUENCE [LARGE SCALE GENOMIC DNA]</scope>
    <source>
        <strain evidence="1 2">CBS 406.79</strain>
    </source>
</reference>
<evidence type="ECO:0000313" key="1">
    <source>
        <dbReference type="EMBL" id="KAF5389499.1"/>
    </source>
</evidence>
<protein>
    <submittedName>
        <fullName evidence="1">Uncharacterized protein</fullName>
    </submittedName>
</protein>